<dbReference type="PANTHER" id="PTHR32125">
    <property type="entry name" value="2-C-METHYL-D-ERYTHRITOL 4-PHOSPHATE CYTIDYLYLTRANSFERASE, CHLOROPLASTIC"/>
    <property type="match status" value="1"/>
</dbReference>
<feature type="region of interest" description="Disordered" evidence="8">
    <location>
        <begin position="1"/>
        <end position="31"/>
    </location>
</feature>
<keyword evidence="6 7" id="KW-0414">Isoprene biosynthesis</keyword>
<dbReference type="Gene3D" id="3.90.550.10">
    <property type="entry name" value="Spore Coat Polysaccharide Biosynthesis Protein SpsA, Chain A"/>
    <property type="match status" value="1"/>
</dbReference>
<name>A0A7V8FXG0_9BURK</name>
<feature type="site" description="Positions MEP for the nucleophilic attack" evidence="7">
    <location>
        <position position="189"/>
    </location>
</feature>
<comment type="similarity">
    <text evidence="3 7">Belongs to the IspD/TarI cytidylyltransferase family. IspD subfamily.</text>
</comment>
<dbReference type="PANTHER" id="PTHR32125:SF4">
    <property type="entry name" value="2-C-METHYL-D-ERYTHRITOL 4-PHOSPHATE CYTIDYLYLTRANSFERASE, CHLOROPLASTIC"/>
    <property type="match status" value="1"/>
</dbReference>
<dbReference type="EC" id="2.7.7.60" evidence="7"/>
<dbReference type="InterPro" id="IPR029044">
    <property type="entry name" value="Nucleotide-diphossugar_trans"/>
</dbReference>
<feature type="compositionally biased region" description="Low complexity" evidence="8">
    <location>
        <begin position="1"/>
        <end position="28"/>
    </location>
</feature>
<evidence type="ECO:0000256" key="4">
    <source>
        <dbReference type="ARBA" id="ARBA00022679"/>
    </source>
</evidence>
<dbReference type="GO" id="GO:0050518">
    <property type="term" value="F:2-C-methyl-D-erythritol 4-phosphate cytidylyltransferase activity"/>
    <property type="evidence" value="ECO:0007669"/>
    <property type="project" value="UniProtKB-UniRule"/>
</dbReference>
<feature type="site" description="Positions MEP for the nucleophilic attack" evidence="7">
    <location>
        <position position="247"/>
    </location>
</feature>
<reference evidence="10" key="1">
    <citation type="journal article" date="2020" name="MBio">
        <title>Horizontal gene transfer to a defensive symbiont with a reduced genome amongst a multipartite beetle microbiome.</title>
        <authorList>
            <person name="Waterworth S.C."/>
            <person name="Florez L.V."/>
            <person name="Rees E.R."/>
            <person name="Hertweck C."/>
            <person name="Kaltenpoth M."/>
            <person name="Kwan J.C."/>
        </authorList>
    </citation>
    <scope>NUCLEOTIDE SEQUENCE [LARGE SCALE GENOMIC DNA]</scope>
</reference>
<dbReference type="FunFam" id="3.90.550.10:FF:000003">
    <property type="entry name" value="2-C-methyl-D-erythritol 4-phosphate cytidylyltransferase"/>
    <property type="match status" value="1"/>
</dbReference>
<evidence type="ECO:0000256" key="7">
    <source>
        <dbReference type="HAMAP-Rule" id="MF_00108"/>
    </source>
</evidence>
<sequence length="263" mass="28112">MAPPQAAARRAGRAASPRRMNQPVSSSPAAPPVQRFALIPAAGVGARMGARIPKQYMTVAGKPMLHHALETFAAHPRIARTFVVVSPADDWIDELLTPALAQRATILRAGGATRQETVFNGLNAMRALAADADWVLVHDAARPGLNAQLIDRLLDTLADDEVGGLLALPIVDTLKRENAEGRSQETVARAGLWAAQTPQMFRYALLQRALLQASEQGRIGAITDDASAIEMLGLQPRLVEGSPRNLKVTLAQDAALAEFFLKG</sequence>
<dbReference type="GO" id="GO:0019288">
    <property type="term" value="P:isopentenyl diphosphate biosynthetic process, methylerythritol 4-phosphate pathway"/>
    <property type="evidence" value="ECO:0007669"/>
    <property type="project" value="UniProtKB-UniRule"/>
</dbReference>
<comment type="function">
    <text evidence="7">Catalyzes the formation of 4-diphosphocytidyl-2-C-methyl-D-erythritol from CTP and 2-C-methyl-D-erythritol 4-phosphate (MEP).</text>
</comment>
<keyword evidence="5 7" id="KW-0548">Nucleotidyltransferase</keyword>
<organism evidence="9 10">
    <name type="scientific">Herbaspirillum frisingense</name>
    <dbReference type="NCBI Taxonomy" id="92645"/>
    <lineage>
        <taxon>Bacteria</taxon>
        <taxon>Pseudomonadati</taxon>
        <taxon>Pseudomonadota</taxon>
        <taxon>Betaproteobacteria</taxon>
        <taxon>Burkholderiales</taxon>
        <taxon>Oxalobacteraceae</taxon>
        <taxon>Herbaspirillum</taxon>
    </lineage>
</organism>
<evidence type="ECO:0000256" key="5">
    <source>
        <dbReference type="ARBA" id="ARBA00022695"/>
    </source>
</evidence>
<dbReference type="PROSITE" id="PS01295">
    <property type="entry name" value="ISPD"/>
    <property type="match status" value="1"/>
</dbReference>
<evidence type="ECO:0000313" key="10">
    <source>
        <dbReference type="Proteomes" id="UP000462435"/>
    </source>
</evidence>
<dbReference type="NCBIfam" id="TIGR00453">
    <property type="entry name" value="ispD"/>
    <property type="match status" value="1"/>
</dbReference>
<dbReference type="UniPathway" id="UPA00056">
    <property type="reaction ID" value="UER00093"/>
</dbReference>
<comment type="catalytic activity">
    <reaction evidence="1 7">
        <text>2-C-methyl-D-erythritol 4-phosphate + CTP + H(+) = 4-CDP-2-C-methyl-D-erythritol + diphosphate</text>
        <dbReference type="Rhea" id="RHEA:13429"/>
        <dbReference type="ChEBI" id="CHEBI:15378"/>
        <dbReference type="ChEBI" id="CHEBI:33019"/>
        <dbReference type="ChEBI" id="CHEBI:37563"/>
        <dbReference type="ChEBI" id="CHEBI:57823"/>
        <dbReference type="ChEBI" id="CHEBI:58262"/>
        <dbReference type="EC" id="2.7.7.60"/>
    </reaction>
</comment>
<evidence type="ECO:0000256" key="8">
    <source>
        <dbReference type="SAM" id="MobiDB-lite"/>
    </source>
</evidence>
<dbReference type="EMBL" id="WNDX01000044">
    <property type="protein sequence ID" value="KAF1044361.1"/>
    <property type="molecule type" value="Genomic_DNA"/>
</dbReference>
<evidence type="ECO:0000256" key="1">
    <source>
        <dbReference type="ARBA" id="ARBA00001282"/>
    </source>
</evidence>
<gene>
    <name evidence="7 9" type="primary">ispD</name>
    <name evidence="9" type="ORF">GAK35_01776</name>
</gene>
<dbReference type="Pfam" id="PF01128">
    <property type="entry name" value="IspD"/>
    <property type="match status" value="1"/>
</dbReference>
<proteinExistence type="inferred from homology"/>
<protein>
    <recommendedName>
        <fullName evidence="7">2-C-methyl-D-erythritol 4-phosphate cytidylyltransferase</fullName>
        <ecNumber evidence="7">2.7.7.60</ecNumber>
    </recommendedName>
    <alternativeName>
        <fullName evidence="7">4-diphosphocytidyl-2C-methyl-D-erythritol synthase</fullName>
    </alternativeName>
    <alternativeName>
        <fullName evidence="7">MEP cytidylyltransferase</fullName>
        <shortName evidence="7">MCT</shortName>
    </alternativeName>
</protein>
<evidence type="ECO:0000256" key="2">
    <source>
        <dbReference type="ARBA" id="ARBA00004787"/>
    </source>
</evidence>
<accession>A0A7V8FXG0</accession>
<evidence type="ECO:0000313" key="9">
    <source>
        <dbReference type="EMBL" id="KAF1044361.1"/>
    </source>
</evidence>
<keyword evidence="4 7" id="KW-0808">Transferase</keyword>
<dbReference type="HAMAP" id="MF_00108">
    <property type="entry name" value="IspD"/>
    <property type="match status" value="1"/>
</dbReference>
<comment type="pathway">
    <text evidence="2 7">Isoprenoid biosynthesis; isopentenyl diphosphate biosynthesis via DXP pathway; isopentenyl diphosphate from 1-deoxy-D-xylulose 5-phosphate: step 2/6.</text>
</comment>
<feature type="site" description="Transition state stabilizer" evidence="7">
    <location>
        <position position="54"/>
    </location>
</feature>
<dbReference type="CDD" id="cd02516">
    <property type="entry name" value="CDP-ME_synthetase"/>
    <property type="match status" value="1"/>
</dbReference>
<dbReference type="InterPro" id="IPR050088">
    <property type="entry name" value="IspD/TarI_cytidylyltransf_bact"/>
</dbReference>
<feature type="site" description="Transition state stabilizer" evidence="7">
    <location>
        <position position="47"/>
    </location>
</feature>
<dbReference type="SUPFAM" id="SSF53448">
    <property type="entry name" value="Nucleotide-diphospho-sugar transferases"/>
    <property type="match status" value="1"/>
</dbReference>
<dbReference type="InterPro" id="IPR001228">
    <property type="entry name" value="IspD"/>
</dbReference>
<dbReference type="InterPro" id="IPR034683">
    <property type="entry name" value="IspD/TarI"/>
</dbReference>
<evidence type="ECO:0000256" key="3">
    <source>
        <dbReference type="ARBA" id="ARBA00009789"/>
    </source>
</evidence>
<dbReference type="InterPro" id="IPR018294">
    <property type="entry name" value="ISPD_synthase_CS"/>
</dbReference>
<evidence type="ECO:0000256" key="6">
    <source>
        <dbReference type="ARBA" id="ARBA00023229"/>
    </source>
</evidence>
<dbReference type="Proteomes" id="UP000462435">
    <property type="component" value="Unassembled WGS sequence"/>
</dbReference>
<comment type="caution">
    <text evidence="9">The sequence shown here is derived from an EMBL/GenBank/DDBJ whole genome shotgun (WGS) entry which is preliminary data.</text>
</comment>
<dbReference type="AlphaFoldDB" id="A0A7V8FXG0"/>